<dbReference type="Pfam" id="PF03242">
    <property type="entry name" value="LEA_3a"/>
    <property type="match status" value="1"/>
</dbReference>
<organism evidence="1 2">
    <name type="scientific">Jatropha curcas</name>
    <name type="common">Barbados nut</name>
    <dbReference type="NCBI Taxonomy" id="180498"/>
    <lineage>
        <taxon>Eukaryota</taxon>
        <taxon>Viridiplantae</taxon>
        <taxon>Streptophyta</taxon>
        <taxon>Embryophyta</taxon>
        <taxon>Tracheophyta</taxon>
        <taxon>Spermatophyta</taxon>
        <taxon>Magnoliopsida</taxon>
        <taxon>eudicotyledons</taxon>
        <taxon>Gunneridae</taxon>
        <taxon>Pentapetalae</taxon>
        <taxon>rosids</taxon>
        <taxon>fabids</taxon>
        <taxon>Malpighiales</taxon>
        <taxon>Euphorbiaceae</taxon>
        <taxon>Crotonoideae</taxon>
        <taxon>Jatropheae</taxon>
        <taxon>Jatropha</taxon>
    </lineage>
</organism>
<dbReference type="PANTHER" id="PTHR33509">
    <property type="entry name" value="LATE EMBRYOGENIS ABUNDANT PROTEIN 2-RELATED"/>
    <property type="match status" value="1"/>
</dbReference>
<accession>A0A067KWP9</accession>
<gene>
    <name evidence="1" type="ORF">JCGZ_24635</name>
</gene>
<reference evidence="1 2" key="1">
    <citation type="journal article" date="2014" name="PLoS ONE">
        <title>Global Analysis of Gene Expression Profiles in Physic Nut (Jatropha curcas L.) Seedlings Exposed to Salt Stress.</title>
        <authorList>
            <person name="Zhang L."/>
            <person name="Zhang C."/>
            <person name="Wu P."/>
            <person name="Chen Y."/>
            <person name="Li M."/>
            <person name="Jiang H."/>
            <person name="Wu G."/>
        </authorList>
    </citation>
    <scope>NUCLEOTIDE SEQUENCE [LARGE SCALE GENOMIC DNA]</scope>
    <source>
        <strain evidence="2">cv. GZQX0401</strain>
        <tissue evidence="1">Young leaves</tissue>
    </source>
</reference>
<dbReference type="EMBL" id="KK914327">
    <property type="protein sequence ID" value="KDP40636.1"/>
    <property type="molecule type" value="Genomic_DNA"/>
</dbReference>
<dbReference type="Proteomes" id="UP000027138">
    <property type="component" value="Unassembled WGS sequence"/>
</dbReference>
<dbReference type="AlphaFoldDB" id="A0A067KWP9"/>
<evidence type="ECO:0000313" key="2">
    <source>
        <dbReference type="Proteomes" id="UP000027138"/>
    </source>
</evidence>
<dbReference type="InterPro" id="IPR004926">
    <property type="entry name" value="LEA_3a"/>
</dbReference>
<proteinExistence type="predicted"/>
<keyword evidence="2" id="KW-1185">Reference proteome</keyword>
<name>A0A067KWP9_JATCU</name>
<protein>
    <submittedName>
        <fullName evidence="1">Uncharacterized protein</fullName>
    </submittedName>
</protein>
<dbReference type="OrthoDB" id="780319at2759"/>
<evidence type="ECO:0000313" key="1">
    <source>
        <dbReference type="EMBL" id="KDP40636.1"/>
    </source>
</evidence>
<dbReference type="PANTHER" id="PTHR33509:SF21">
    <property type="entry name" value="OS02G0564600 PROTEIN"/>
    <property type="match status" value="1"/>
</dbReference>
<sequence length="87" mass="10059">MDKLQIKKLLLLRYCSRRSYAVATENRSMQSVLSVTGKAEDLAEEKVKEKSFWMRDPKTGNWIPESHFGEIDAADLRDKFLNGKPKL</sequence>